<dbReference type="PANTHER" id="PTHR21580">
    <property type="entry name" value="SHIPPO-1-RELATED"/>
    <property type="match status" value="1"/>
</dbReference>
<dbReference type="InterPro" id="IPR010736">
    <property type="entry name" value="SHIPPO-rpt"/>
</dbReference>
<name>A0A1B6DZC4_9HEMI</name>
<dbReference type="Pfam" id="PF07004">
    <property type="entry name" value="SHIPPO-rpt"/>
    <property type="match status" value="5"/>
</dbReference>
<dbReference type="EMBL" id="GEDC01006297">
    <property type="protein sequence ID" value="JAS31001.1"/>
    <property type="molecule type" value="Transcribed_RNA"/>
</dbReference>
<dbReference type="InterPro" id="IPR051291">
    <property type="entry name" value="CIMAP"/>
</dbReference>
<organism evidence="2">
    <name type="scientific">Clastoptera arizonana</name>
    <name type="common">Arizona spittle bug</name>
    <dbReference type="NCBI Taxonomy" id="38151"/>
    <lineage>
        <taxon>Eukaryota</taxon>
        <taxon>Metazoa</taxon>
        <taxon>Ecdysozoa</taxon>
        <taxon>Arthropoda</taxon>
        <taxon>Hexapoda</taxon>
        <taxon>Insecta</taxon>
        <taxon>Pterygota</taxon>
        <taxon>Neoptera</taxon>
        <taxon>Paraneoptera</taxon>
        <taxon>Hemiptera</taxon>
        <taxon>Auchenorrhyncha</taxon>
        <taxon>Cercopoidea</taxon>
        <taxon>Clastopteridae</taxon>
        <taxon>Clastoptera</taxon>
    </lineage>
</organism>
<gene>
    <name evidence="2" type="ORF">g.2485</name>
</gene>
<evidence type="ECO:0000256" key="1">
    <source>
        <dbReference type="SAM" id="MobiDB-lite"/>
    </source>
</evidence>
<evidence type="ECO:0008006" key="3">
    <source>
        <dbReference type="Google" id="ProtNLM"/>
    </source>
</evidence>
<evidence type="ECO:0000313" key="2">
    <source>
        <dbReference type="EMBL" id="JAS31001.1"/>
    </source>
</evidence>
<feature type="region of interest" description="Disordered" evidence="1">
    <location>
        <begin position="138"/>
        <end position="175"/>
    </location>
</feature>
<accession>A0A1B6DZC4</accession>
<protein>
    <recommendedName>
        <fullName evidence="3">Outer dense fiber protein 3</fullName>
    </recommendedName>
</protein>
<sequence length="217" mass="24326">MNDFGDIIARRRLFTSKHHVHCIPEYENNCLINLSNKPPGPKYIVNNLTRNGKSSGPTYSFGSKIVQNNTINMQKFPTPGPGTYMPEDNYILKWKRAPAFSIGQKTRNQTVKETPGPNCYFLADTIGKEDKGFSFGIKPIGRKPSQLPGPGSYDTSDLESYKSKHPSTKMPPISGVEIRQTDRKQKLPGPNTYLPTLEAIKKNSPKYSFGMKHSMKS</sequence>
<dbReference type="AlphaFoldDB" id="A0A1B6DZC4"/>
<proteinExistence type="predicted"/>
<reference evidence="2" key="1">
    <citation type="submission" date="2015-12" db="EMBL/GenBank/DDBJ databases">
        <title>De novo transcriptome assembly of four potential Pierce s Disease insect vectors from Arizona vineyards.</title>
        <authorList>
            <person name="Tassone E.E."/>
        </authorList>
    </citation>
    <scope>NUCLEOTIDE SEQUENCE</scope>
</reference>